<dbReference type="EMBL" id="CP029425">
    <property type="protein sequence ID" value="AWL96248.1"/>
    <property type="molecule type" value="Genomic_DNA"/>
</dbReference>
<organism evidence="5 6">
    <name type="scientific">Bradyrhizobium ottawaense</name>
    <dbReference type="NCBI Taxonomy" id="931866"/>
    <lineage>
        <taxon>Bacteria</taxon>
        <taxon>Pseudomonadati</taxon>
        <taxon>Pseudomonadota</taxon>
        <taxon>Alphaproteobacteria</taxon>
        <taxon>Hyphomicrobiales</taxon>
        <taxon>Nitrobacteraceae</taxon>
        <taxon>Bradyrhizobium</taxon>
    </lineage>
</organism>
<evidence type="ECO:0000259" key="4">
    <source>
        <dbReference type="Pfam" id="PF01420"/>
    </source>
</evidence>
<dbReference type="Gene3D" id="3.90.220.20">
    <property type="entry name" value="DNA methylase specificity domains"/>
    <property type="match status" value="1"/>
</dbReference>
<dbReference type="InterPro" id="IPR000055">
    <property type="entry name" value="Restrct_endonuc_typeI_TRD"/>
</dbReference>
<evidence type="ECO:0000313" key="6">
    <source>
        <dbReference type="Proteomes" id="UP000215703"/>
    </source>
</evidence>
<dbReference type="GO" id="GO:0009307">
    <property type="term" value="P:DNA restriction-modification system"/>
    <property type="evidence" value="ECO:0007669"/>
    <property type="project" value="UniProtKB-KW"/>
</dbReference>
<dbReference type="Proteomes" id="UP000215703">
    <property type="component" value="Chromosome"/>
</dbReference>
<dbReference type="PANTHER" id="PTHR30408:SF12">
    <property type="entry name" value="TYPE I RESTRICTION ENZYME MJAVIII SPECIFICITY SUBUNIT"/>
    <property type="match status" value="1"/>
</dbReference>
<dbReference type="PANTHER" id="PTHR30408">
    <property type="entry name" value="TYPE-1 RESTRICTION ENZYME ECOKI SPECIFICITY PROTEIN"/>
    <property type="match status" value="1"/>
</dbReference>
<dbReference type="KEGG" id="bot:CIT37_32080"/>
<evidence type="ECO:0000256" key="2">
    <source>
        <dbReference type="ARBA" id="ARBA00022747"/>
    </source>
</evidence>
<dbReference type="InterPro" id="IPR052021">
    <property type="entry name" value="Type-I_RS_S_subunit"/>
</dbReference>
<keyword evidence="5" id="KW-0378">Hydrolase</keyword>
<protein>
    <submittedName>
        <fullName evidence="5">Restriction endonuclease subunit S</fullName>
    </submittedName>
</protein>
<feature type="domain" description="Type I restriction modification DNA specificity" evidence="4">
    <location>
        <begin position="189"/>
        <end position="367"/>
    </location>
</feature>
<keyword evidence="5" id="KW-0255">Endonuclease</keyword>
<keyword evidence="5" id="KW-0540">Nuclease</keyword>
<evidence type="ECO:0000256" key="1">
    <source>
        <dbReference type="ARBA" id="ARBA00010923"/>
    </source>
</evidence>
<evidence type="ECO:0000313" key="5">
    <source>
        <dbReference type="EMBL" id="AWL96248.1"/>
    </source>
</evidence>
<reference evidence="5 6" key="1">
    <citation type="journal article" date="2014" name="Int. J. Syst. Evol. Microbiol.">
        <title>Bradyrhizobium ottawaense sp. nov., a symbiotic nitrogen fixing bacterium from root nodules of soybeans in Canada.</title>
        <authorList>
            <person name="Yu X."/>
            <person name="Cloutier S."/>
            <person name="Tambong J.T."/>
            <person name="Bromfield E.S."/>
        </authorList>
    </citation>
    <scope>NUCLEOTIDE SEQUENCE [LARGE SCALE GENOMIC DNA]</scope>
    <source>
        <strain evidence="5 6">OO99</strain>
    </source>
</reference>
<accession>A0A2U8PEW0</accession>
<dbReference type="CDD" id="cd17287">
    <property type="entry name" value="RMtype1_S_EcoN10ORF171P_TRD2-CR2_like"/>
    <property type="match status" value="1"/>
</dbReference>
<sequence length="403" mass="44850">MAKWRTETVEDCLVRLPLAAIPKLQTRDYHPSGRHPIIDQGQSLIAGWTDDESGLIAQNLPVVVFGDHTRAFKFVDFPFVRGADGTQVLKPKPDIDPLFFYYALRALDLPTRGYNRHFKALKEKEISVPSRPEQNDIGRVLKAVEGTLNLQDEELAAWDRCKRAAMRTLFTRGLRGEPEKETEIGLVPESWKIEPLDTHFSAVSGGTPSRGNPSYWTGGVIPWVKTTEVNYCVIEFTEEHITDEGLNNSAAKLLPAGTLLLAMYGQGVTRGKVAILGIDAACNQACAAMNPRDDAILTKYLYHFLTSRYEDLRQLAHGGQQQNLNLDIVRAFQIAYPIDVAEQQEIVGAIDAIDRKIGLHRRKRAVLDELFKSLLHKLVTGEIQVGDLDLSALDLSKVAEVAA</sequence>
<gene>
    <name evidence="5" type="ORF">CIT37_32080</name>
</gene>
<dbReference type="GO" id="GO:0004519">
    <property type="term" value="F:endonuclease activity"/>
    <property type="evidence" value="ECO:0007669"/>
    <property type="project" value="UniProtKB-KW"/>
</dbReference>
<dbReference type="Gene3D" id="1.10.287.1120">
    <property type="entry name" value="Bipartite methylase S protein"/>
    <property type="match status" value="1"/>
</dbReference>
<dbReference type="AlphaFoldDB" id="A0A2U8PEW0"/>
<dbReference type="GO" id="GO:0003677">
    <property type="term" value="F:DNA binding"/>
    <property type="evidence" value="ECO:0007669"/>
    <property type="project" value="UniProtKB-KW"/>
</dbReference>
<dbReference type="RefSeq" id="WP_095424200.1">
    <property type="nucleotide sequence ID" value="NZ_CP029425.2"/>
</dbReference>
<dbReference type="GeneID" id="92967298"/>
<evidence type="ECO:0000256" key="3">
    <source>
        <dbReference type="ARBA" id="ARBA00023125"/>
    </source>
</evidence>
<keyword evidence="2" id="KW-0680">Restriction system</keyword>
<comment type="similarity">
    <text evidence="1">Belongs to the type-I restriction system S methylase family.</text>
</comment>
<dbReference type="Pfam" id="PF01420">
    <property type="entry name" value="Methylase_S"/>
    <property type="match status" value="1"/>
</dbReference>
<reference evidence="5 6" key="2">
    <citation type="journal article" date="2017" name="Syst. Appl. Microbiol.">
        <title>Soybeans inoculated with root zone soils of Canadian native legumes harbour diverse and novel Bradyrhizobium spp. that possess agricultural potential.</title>
        <authorList>
            <person name="Bromfield E.S.P."/>
            <person name="Cloutier S."/>
            <person name="Tambong J.T."/>
            <person name="Tran Thi T.V."/>
        </authorList>
    </citation>
    <scope>NUCLEOTIDE SEQUENCE [LARGE SCALE GENOMIC DNA]</scope>
    <source>
        <strain evidence="5 6">OO99</strain>
    </source>
</reference>
<proteinExistence type="inferred from homology"/>
<name>A0A2U8PEW0_9BRAD</name>
<dbReference type="REBASE" id="252606">
    <property type="entry name" value="S.Bot99ORF32075P"/>
</dbReference>
<keyword evidence="3" id="KW-0238">DNA-binding</keyword>
<dbReference type="InterPro" id="IPR044946">
    <property type="entry name" value="Restrct_endonuc_typeI_TRD_sf"/>
</dbReference>
<dbReference type="SUPFAM" id="SSF116734">
    <property type="entry name" value="DNA methylase specificity domain"/>
    <property type="match status" value="2"/>
</dbReference>